<dbReference type="STRING" id="211460.YH63_00715"/>
<dbReference type="SMART" id="SM01360">
    <property type="entry name" value="A2M"/>
    <property type="match status" value="1"/>
</dbReference>
<dbReference type="CDD" id="cd02891">
    <property type="entry name" value="A2M_like"/>
    <property type="match status" value="1"/>
</dbReference>
<dbReference type="InterPro" id="IPR026284">
    <property type="entry name" value="A2MG_proteobact"/>
</dbReference>
<dbReference type="PANTHER" id="PTHR40094:SF1">
    <property type="entry name" value="UBIQUITIN DOMAIN-CONTAINING PROTEIN"/>
    <property type="match status" value="1"/>
</dbReference>
<dbReference type="Gene3D" id="1.50.10.20">
    <property type="match status" value="1"/>
</dbReference>
<dbReference type="InterPro" id="IPR041462">
    <property type="entry name" value="Bact_A2M_MG6"/>
</dbReference>
<reference evidence="5" key="1">
    <citation type="submission" date="2019-04" db="EMBL/GenBank/DDBJ databases">
        <title>Whole genome sequencing of cave bacteria.</title>
        <authorList>
            <person name="Gan H.M."/>
            <person name="Barton H."/>
            <person name="Savka M.A."/>
        </authorList>
    </citation>
    <scope>NUCLEOTIDE SEQUENCE [LARGE SCALE GENOMIC DNA]</scope>
    <source>
        <strain evidence="5">LC387</strain>
    </source>
</reference>
<dbReference type="GO" id="GO:0004866">
    <property type="term" value="F:endopeptidase inhibitor activity"/>
    <property type="evidence" value="ECO:0007669"/>
    <property type="project" value="InterPro"/>
</dbReference>
<evidence type="ECO:0000259" key="4">
    <source>
        <dbReference type="SMART" id="SM01360"/>
    </source>
</evidence>
<dbReference type="Pfam" id="PF21142">
    <property type="entry name" value="A2M_bMG2"/>
    <property type="match status" value="1"/>
</dbReference>
<dbReference type="Pfam" id="PF17962">
    <property type="entry name" value="bMG6"/>
    <property type="match status" value="1"/>
</dbReference>
<gene>
    <name evidence="5" type="ORF">YH63_018345</name>
</gene>
<dbReference type="Pfam" id="PF11974">
    <property type="entry name" value="bMG3"/>
    <property type="match status" value="1"/>
</dbReference>
<dbReference type="PANTHER" id="PTHR40094">
    <property type="entry name" value="ALPHA-2-MACROGLOBULIN HOMOLOG"/>
    <property type="match status" value="1"/>
</dbReference>
<keyword evidence="6" id="KW-1185">Reference proteome</keyword>
<dbReference type="OrthoDB" id="9767116at2"/>
<dbReference type="Pfam" id="PF01835">
    <property type="entry name" value="MG2"/>
    <property type="match status" value="1"/>
</dbReference>
<dbReference type="InterPro" id="IPR021868">
    <property type="entry name" value="Alpha_2_Macroglob_MG3"/>
</dbReference>
<dbReference type="SMART" id="SM01419">
    <property type="entry name" value="Thiol-ester_cl"/>
    <property type="match status" value="1"/>
</dbReference>
<keyword evidence="2" id="KW-0732">Signal</keyword>
<proteinExistence type="inferred from homology"/>
<dbReference type="InterPro" id="IPR051802">
    <property type="entry name" value="YfhM-like"/>
</dbReference>
<dbReference type="InterPro" id="IPR008930">
    <property type="entry name" value="Terpenoid_cyclase/PrenylTrfase"/>
</dbReference>
<sequence length="1797" mass="192011">MLPPGQWLDAPSRARRCATVAQNLSTRYRYDHESVTIRAFSTFQGDFCSPSPAGSFTMIGLVRAISVCAALALGLVTAQAADKAFKRDDLADSAIRLEAQIKTEAGIINKTAATLKSDTDAAFKRNDLRGALVLLGQTAAVAPEDSGNWLRLAKTVFQIRPSDNRERTFFHERASTAAYIAYQRAANASEEADALAVLGNALAERKLWRPALDALRLSLDQKEVADVRGQYEKLRDEKGFRLLDYSVDSDSASPRACFQFSEDLAKRVDFNPFVALAGTDSPALTSEAKQLCVEGLKHGERYTINLRAGMPSTVKETLPKSAEFNIYVRDRKPFVRFTGRAYVLPRTGQRGIPLVSVNTPSVSVNIFRIGDRNLINSVLGSDFQRSLSSYELSDLGNEKGVKVWTGEVATAQTLNADVVTAFPVDQAVGEMQPGVYVMTAAAKGPGSSGDDDSGQLATQWFIVSDMGLTAYSGNDGVHVFVNSLATTQPTSGAEVRLVSRSNEVLATRKTDSAGHVLFEAGLARGEGGLSPALLSVSGDKGDYAFLSLKSNAFDLSDRGVSGRAVPAGPDAFVYAERGVYRSGETVYLTALLRDGKGNGVTGTPLTLVVERPDGVEFRRSVVPDQGAGGRSLTLPLNSAVPTGTWRVRAFTDPKAPSVGETTFMVEDYVADRIEFSLNSKAKQITAELPAELEVDGRFLYGAPASGLALEGDMLVAPASDRPGFAGYKFGVADEETSSNERTPLENLPEADANGKATFKVSLPKPPSSTRPQEAQIFVRMVETGGRAVERKLTIPVAPNDAMIGVKPLFADKNVAEGDPANFDVVFAAPDGKSLARSGLRYELLKMESRYQWYRQGSSWGYEPVKSTKRVADGDVTIAADKPARITVAPQPGRYRLDVKTTEADGPLTSVQFDVGWYSDGSADTPDLLETSIDKPEYKSGDTMVVSINARAAGKLTINVLGDRLLTTQSTDVKEGANKVNIAVGKDWGTGAYVVATLRRPLDAAAQRMPGRAIGLKWFGIDKADRTLKVSLTPPALVRPGTTLKLPVKVEGLSRGEDAKIVVAAVDVGILNLTNYKPPAPDDYYLGQRRMTSEIRDLYGQLIDGMQGTRGQIRTGGDGAGAELQGSPPTQKPLALYSGIVTVGANGTAEVSFEIPEFAGTARIMAVAWTATKVGRANTDVTVRDPVVLTATLPRFLLSGDRGTMNLDLDNVEGAAGDYVISVKTSGPVKLTGNPATTVRLAAKQRSSVALAIDAAGGAGQAQLNVEIKGPNGLTLARNYALDVKAATQILARRSVRTLAKGESLTLTSDMFTDLVQGTGGVQLSVGLSTALDAATILKALDRYPFGCSEQITSRAMPLLYVNDLAAENHLALDTAVDQRIKDAIDKLLARQGSNGSFGLWSSGGDDAWLDAYVTDFLTRAREKGFSVPDVLFRTALDRIRNSVVNADEPEKDGGRDLAYGLYVLAKNGTAPIGDLRYLADTKLNNIATPIAKAQLAAALALVGDRARAERVYSAAVNSLAPKPTLEFGRSDYGSSLRDAAALVSLASEGSAPRATLTLAVERVEAARGLTPYTSTQENAWLVLASRALAKEANSLAVSVNGEVAKNAVYRNYRSADVVAKPVTITNTGDTPVQAVVSVTGAPITPEPAASNGFKIERNYFTLDGKPADVSKAKQNDRFAVVLKVTEEKPTFGQIMVVDYLPAGLEIDNPKLVSSGDSGTLDWIEDGEDPQNTEFRDDRFSAAIERASDDTAVFTVAYIVRAVSPGKYVLPQAYVEDMYNPSRYGRTGTGTVEVTKAK</sequence>
<dbReference type="InterPro" id="IPR001599">
    <property type="entry name" value="Macroglobln_a2"/>
</dbReference>
<dbReference type="PIRSF" id="PIRSF038980">
    <property type="entry name" value="A2M_bac"/>
    <property type="match status" value="1"/>
</dbReference>
<dbReference type="GO" id="GO:0005615">
    <property type="term" value="C:extracellular space"/>
    <property type="evidence" value="ECO:0007669"/>
    <property type="project" value="InterPro"/>
</dbReference>
<dbReference type="InterPro" id="IPR011626">
    <property type="entry name" value="Alpha-macroglobulin_TED"/>
</dbReference>
<comment type="similarity">
    <text evidence="1">Belongs to the protease inhibitor I39 (alpha-2-macroglobulin) family. Bacterial alpha-2-macroglobulin subfamily.</text>
</comment>
<feature type="domain" description="Alpha-2-macroglobulin bait region" evidence="3">
    <location>
        <begin position="928"/>
        <end position="1072"/>
    </location>
</feature>
<dbReference type="InterPro" id="IPR041203">
    <property type="entry name" value="Bact_A2M_MG5"/>
</dbReference>
<dbReference type="Gene3D" id="2.60.40.1930">
    <property type="match status" value="1"/>
</dbReference>
<dbReference type="InterPro" id="IPR047565">
    <property type="entry name" value="Alpha-macroglob_thiol-ester_cl"/>
</dbReference>
<dbReference type="Pfam" id="PF00207">
    <property type="entry name" value="A2M"/>
    <property type="match status" value="1"/>
</dbReference>
<protein>
    <submittedName>
        <fullName evidence="5">Alpha-2-macroglobulin family protein</fullName>
    </submittedName>
</protein>
<dbReference type="InterPro" id="IPR011625">
    <property type="entry name" value="A2M_N_BRD"/>
</dbReference>
<organism evidence="5 6">
    <name type="scientific">Afipia massiliensis</name>
    <dbReference type="NCBI Taxonomy" id="211460"/>
    <lineage>
        <taxon>Bacteria</taxon>
        <taxon>Pseudomonadati</taxon>
        <taxon>Pseudomonadota</taxon>
        <taxon>Alphaproteobacteria</taxon>
        <taxon>Hyphomicrobiales</taxon>
        <taxon>Nitrobacteraceae</taxon>
        <taxon>Afipia</taxon>
    </lineage>
</organism>
<dbReference type="EMBL" id="LBIA02000001">
    <property type="protein sequence ID" value="TKT73226.1"/>
    <property type="molecule type" value="Genomic_DNA"/>
</dbReference>
<dbReference type="SUPFAM" id="SSF48239">
    <property type="entry name" value="Terpenoid cyclases/Protein prenyltransferases"/>
    <property type="match status" value="1"/>
</dbReference>
<feature type="domain" description="Alpha-2-macroglobulin" evidence="4">
    <location>
        <begin position="1133"/>
        <end position="1222"/>
    </location>
</feature>
<dbReference type="Pfam" id="PF17972">
    <property type="entry name" value="bMG5"/>
    <property type="match status" value="1"/>
</dbReference>
<evidence type="ECO:0000256" key="2">
    <source>
        <dbReference type="ARBA" id="ARBA00022729"/>
    </source>
</evidence>
<evidence type="ECO:0000313" key="5">
    <source>
        <dbReference type="EMBL" id="TKT73226.1"/>
    </source>
</evidence>
<dbReference type="InterPro" id="IPR049120">
    <property type="entry name" value="A2M_bMG2"/>
</dbReference>
<dbReference type="Pfam" id="PF07703">
    <property type="entry name" value="A2M_BRD"/>
    <property type="match status" value="1"/>
</dbReference>
<evidence type="ECO:0000256" key="1">
    <source>
        <dbReference type="ARBA" id="ARBA00010556"/>
    </source>
</evidence>
<dbReference type="InterPro" id="IPR041246">
    <property type="entry name" value="Bact_MG10"/>
</dbReference>
<accession>A0A4U6BRV8</accession>
<dbReference type="SMART" id="SM01359">
    <property type="entry name" value="A2M_N_2"/>
    <property type="match status" value="1"/>
</dbReference>
<dbReference type="InterPro" id="IPR002890">
    <property type="entry name" value="MG2"/>
</dbReference>
<dbReference type="Proteomes" id="UP000034832">
    <property type="component" value="Unassembled WGS sequence"/>
</dbReference>
<evidence type="ECO:0000259" key="3">
    <source>
        <dbReference type="SMART" id="SM01359"/>
    </source>
</evidence>
<dbReference type="Pfam" id="PF07678">
    <property type="entry name" value="TED_complement"/>
    <property type="match status" value="1"/>
</dbReference>
<evidence type="ECO:0000313" key="6">
    <source>
        <dbReference type="Proteomes" id="UP000034832"/>
    </source>
</evidence>
<name>A0A4U6BRV8_9BRAD</name>
<comment type="caution">
    <text evidence="5">The sequence shown here is derived from an EMBL/GenBank/DDBJ whole genome shotgun (WGS) entry which is preliminary data.</text>
</comment>
<dbReference type="Pfam" id="PF17973">
    <property type="entry name" value="bMG10"/>
    <property type="match status" value="1"/>
</dbReference>